<feature type="transmembrane region" description="Helical" evidence="1">
    <location>
        <begin position="251"/>
        <end position="270"/>
    </location>
</feature>
<protein>
    <recommendedName>
        <fullName evidence="1">SURF1-like protein</fullName>
    </recommendedName>
</protein>
<keyword evidence="1" id="KW-0812">Transmembrane</keyword>
<keyword evidence="1" id="KW-1003">Cell membrane</keyword>
<dbReference type="PROSITE" id="PS50895">
    <property type="entry name" value="SURF1"/>
    <property type="match status" value="1"/>
</dbReference>
<accession>A0A3N4EDU9</accession>
<comment type="subcellular location">
    <subcellularLocation>
        <location evidence="1">Cell membrane</location>
        <topology evidence="1">Multi-pass membrane protein</topology>
    </subcellularLocation>
</comment>
<comment type="similarity">
    <text evidence="1">Belongs to the SURF1 family.</text>
</comment>
<dbReference type="EMBL" id="RKKB01000003">
    <property type="protein sequence ID" value="RPA32141.1"/>
    <property type="molecule type" value="Genomic_DNA"/>
</dbReference>
<dbReference type="KEGG" id="spsr:EGC80_03265"/>
<reference evidence="3" key="3">
    <citation type="submission" date="2018-11" db="EMBL/GenBank/DDBJ databases">
        <authorList>
            <person name="Hwang Y.J."/>
            <person name="Hwang C.Y."/>
        </authorList>
    </citation>
    <scope>NUCLEOTIDE SEQUENCE</scope>
    <source>
        <strain evidence="3">R106</strain>
    </source>
</reference>
<evidence type="ECO:0000313" key="2">
    <source>
        <dbReference type="EMBL" id="AZG34048.1"/>
    </source>
</evidence>
<sequence length="275" mass="31120">MNKSNETKTNLTMKGVVTGNPFSSVGVSQILLVIITLVVFGLLVKLGLWQLSRAAFKQEWQSTLLQRQQQQALTYEDMLALVESSKRQTASQPEASLLTGYRLSIYAKPANNTVLLLDNQVYQGQVGYLAYQVFEITPDQPWILVELGFVPANKDRRILPELTALKVDYYTLLGRVYQKQTNPLSDQLYPEKLADIDAPLRFQNINIAALADMLAHPLISVVLQPENVPSYNLPQPWVPIPLSAHKHQGYALQWFTMAGVFLGLMSWIAFRQFRR</sequence>
<keyword evidence="1" id="KW-0472">Membrane</keyword>
<name>A0A3N4EDU9_9GAMM</name>
<dbReference type="Proteomes" id="UP000278855">
    <property type="component" value="Unassembled WGS sequence"/>
</dbReference>
<dbReference type="Pfam" id="PF02104">
    <property type="entry name" value="SURF1"/>
    <property type="match status" value="1"/>
</dbReference>
<dbReference type="RefSeq" id="WP_124012729.1">
    <property type="nucleotide sequence ID" value="NZ_CP034073.1"/>
</dbReference>
<gene>
    <name evidence="3" type="ORF">EGC77_09860</name>
    <name evidence="2" type="ORF">EGC80_03265</name>
</gene>
<dbReference type="GO" id="GO:0005886">
    <property type="term" value="C:plasma membrane"/>
    <property type="evidence" value="ECO:0007669"/>
    <property type="project" value="UniProtKB-SubCell"/>
</dbReference>
<dbReference type="EMBL" id="CP034073">
    <property type="protein sequence ID" value="AZG34048.1"/>
    <property type="molecule type" value="Genomic_DNA"/>
</dbReference>
<evidence type="ECO:0000256" key="1">
    <source>
        <dbReference type="RuleBase" id="RU363076"/>
    </source>
</evidence>
<keyword evidence="1" id="KW-1133">Transmembrane helix</keyword>
<dbReference type="CDD" id="cd06662">
    <property type="entry name" value="SURF1"/>
    <property type="match status" value="1"/>
</dbReference>
<keyword evidence="4" id="KW-1185">Reference proteome</keyword>
<dbReference type="OrthoDB" id="9789940at2"/>
<dbReference type="InterPro" id="IPR002994">
    <property type="entry name" value="Surf1/Shy1"/>
</dbReference>
<reference evidence="5" key="2">
    <citation type="submission" date="2018-11" db="EMBL/GenBank/DDBJ databases">
        <title>Shewanella sp. R106.</title>
        <authorList>
            <person name="Hwang Y.J."/>
            <person name="Hwang C.Y."/>
        </authorList>
    </citation>
    <scope>NUCLEOTIDE SEQUENCE [LARGE SCALE GENOMIC DNA]</scope>
    <source>
        <strain evidence="5">R106</strain>
    </source>
</reference>
<reference evidence="2 4" key="1">
    <citation type="submission" date="2018-11" db="EMBL/GenBank/DDBJ databases">
        <title>Shewanella sp. M2.</title>
        <authorList>
            <person name="Hwang Y.J."/>
            <person name="Hwang C.Y."/>
        </authorList>
    </citation>
    <scope>NUCLEOTIDE SEQUENCE [LARGE SCALE GENOMIC DNA]</scope>
    <source>
        <strain evidence="2 4">M2</strain>
    </source>
</reference>
<evidence type="ECO:0000313" key="4">
    <source>
        <dbReference type="Proteomes" id="UP000273778"/>
    </source>
</evidence>
<organism evidence="3 5">
    <name type="scientific">Shewanella psychromarinicola</name>
    <dbReference type="NCBI Taxonomy" id="2487742"/>
    <lineage>
        <taxon>Bacteria</taxon>
        <taxon>Pseudomonadati</taxon>
        <taxon>Pseudomonadota</taxon>
        <taxon>Gammaproteobacteria</taxon>
        <taxon>Alteromonadales</taxon>
        <taxon>Shewanellaceae</taxon>
        <taxon>Shewanella</taxon>
    </lineage>
</organism>
<dbReference type="AlphaFoldDB" id="A0A3N4EDU9"/>
<dbReference type="Proteomes" id="UP000273778">
    <property type="component" value="Chromosome"/>
</dbReference>
<evidence type="ECO:0000313" key="3">
    <source>
        <dbReference type="EMBL" id="RPA32141.1"/>
    </source>
</evidence>
<feature type="transmembrane region" description="Helical" evidence="1">
    <location>
        <begin position="30"/>
        <end position="48"/>
    </location>
</feature>
<proteinExistence type="inferred from homology"/>
<evidence type="ECO:0000313" key="5">
    <source>
        <dbReference type="Proteomes" id="UP000278855"/>
    </source>
</evidence>